<evidence type="ECO:0000313" key="2">
    <source>
        <dbReference type="EMBL" id="GAA0477865.1"/>
    </source>
</evidence>
<evidence type="ECO:0000256" key="1">
    <source>
        <dbReference type="SAM" id="MobiDB-lite"/>
    </source>
</evidence>
<dbReference type="EMBL" id="BAAAHB010000057">
    <property type="protein sequence ID" value="GAA0477865.1"/>
    <property type="molecule type" value="Genomic_DNA"/>
</dbReference>
<keyword evidence="3" id="KW-1185">Reference proteome</keyword>
<gene>
    <name evidence="2" type="ORF">GCM10009544_44730</name>
</gene>
<evidence type="ECO:0000313" key="3">
    <source>
        <dbReference type="Proteomes" id="UP001499895"/>
    </source>
</evidence>
<protein>
    <submittedName>
        <fullName evidence="2">Uncharacterized protein</fullName>
    </submittedName>
</protein>
<proteinExistence type="predicted"/>
<reference evidence="3" key="1">
    <citation type="journal article" date="2019" name="Int. J. Syst. Evol. Microbiol.">
        <title>The Global Catalogue of Microorganisms (GCM) 10K type strain sequencing project: providing services to taxonomists for standard genome sequencing and annotation.</title>
        <authorList>
            <consortium name="The Broad Institute Genomics Platform"/>
            <consortium name="The Broad Institute Genome Sequencing Center for Infectious Disease"/>
            <person name="Wu L."/>
            <person name="Ma J."/>
        </authorList>
    </citation>
    <scope>NUCLEOTIDE SEQUENCE [LARGE SCALE GENOMIC DNA]</scope>
    <source>
        <strain evidence="3">JCM 10649</strain>
    </source>
</reference>
<comment type="caution">
    <text evidence="2">The sequence shown here is derived from an EMBL/GenBank/DDBJ whole genome shotgun (WGS) entry which is preliminary data.</text>
</comment>
<feature type="region of interest" description="Disordered" evidence="1">
    <location>
        <begin position="1"/>
        <end position="67"/>
    </location>
</feature>
<sequence length="80" mass="7975">MASYRSSSAADSRPAVARSRPAAAGPAEAAESPEHPASSTAEPPAARAAAPPASTLRLRGPDGPRVVESSATILFPPVLS</sequence>
<organism evidence="2 3">
    <name type="scientific">Streptomyces stramineus</name>
    <dbReference type="NCBI Taxonomy" id="173861"/>
    <lineage>
        <taxon>Bacteria</taxon>
        <taxon>Bacillati</taxon>
        <taxon>Actinomycetota</taxon>
        <taxon>Actinomycetes</taxon>
        <taxon>Kitasatosporales</taxon>
        <taxon>Streptomycetaceae</taxon>
        <taxon>Streptomyces</taxon>
    </lineage>
</organism>
<name>A0ABP3KEF6_9ACTN</name>
<dbReference type="Proteomes" id="UP001499895">
    <property type="component" value="Unassembled WGS sequence"/>
</dbReference>
<feature type="compositionally biased region" description="Low complexity" evidence="1">
    <location>
        <begin position="1"/>
        <end position="54"/>
    </location>
</feature>
<accession>A0ABP3KEF6</accession>